<protein>
    <submittedName>
        <fullName evidence="1">Uncharacterized protein</fullName>
    </submittedName>
</protein>
<sequence>MDSIDHKRVSAFVSPTLFLARSLHTTVQRRPCLSSPGRSRFSIQDESFRSGSEAPLPLAQESSYSPCQSLSSNRLLWGCVHLNNFKALIPSCCEPLVIRTKNIFVPVFKSQRGVPVVVQWLTNLTRYHEVSGSIPGLTQWVKDLVLP</sequence>
<accession>A0A480FZA8</accession>
<dbReference type="EMBL" id="DQIR01064833">
    <property type="protein sequence ID" value="HDA20309.1"/>
    <property type="molecule type" value="Transcribed_RNA"/>
</dbReference>
<name>A0A480FZA8_PIG</name>
<organism evidence="1">
    <name type="scientific">Sus scrofa</name>
    <name type="common">Pig</name>
    <dbReference type="NCBI Taxonomy" id="9823"/>
    <lineage>
        <taxon>Eukaryota</taxon>
        <taxon>Metazoa</taxon>
        <taxon>Chordata</taxon>
        <taxon>Craniata</taxon>
        <taxon>Vertebrata</taxon>
        <taxon>Euteleostomi</taxon>
        <taxon>Mammalia</taxon>
        <taxon>Eutheria</taxon>
        <taxon>Laurasiatheria</taxon>
        <taxon>Artiodactyla</taxon>
        <taxon>Suina</taxon>
        <taxon>Suidae</taxon>
        <taxon>Sus</taxon>
    </lineage>
</organism>
<evidence type="ECO:0000313" key="1">
    <source>
        <dbReference type="EMBL" id="HDA05404.1"/>
    </source>
</evidence>
<dbReference type="EMBL" id="DQIR01049928">
    <property type="protein sequence ID" value="HDA05404.1"/>
    <property type="molecule type" value="Transcribed_RNA"/>
</dbReference>
<dbReference type="AlphaFoldDB" id="A0A480FZA8"/>
<proteinExistence type="predicted"/>
<reference evidence="1" key="1">
    <citation type="journal article" date="2019" name="PeerJ">
        <title>Genes of the pig, Sus scrofa, reconstructed with EvidentialGene.</title>
        <authorList>
            <person name="Gilbert D.G."/>
        </authorList>
    </citation>
    <scope>NUCLEOTIDE SEQUENCE</scope>
</reference>
<dbReference type="EMBL" id="DQIR01072560">
    <property type="protein sequence ID" value="HDA28036.1"/>
    <property type="molecule type" value="Transcribed_RNA"/>
</dbReference>